<dbReference type="HOGENOM" id="CLU_3419664_0_0_1"/>
<dbReference type="EMBL" id="CAEY01000519">
    <property type="status" value="NOT_ANNOTATED_CDS"/>
    <property type="molecule type" value="Genomic_DNA"/>
</dbReference>
<dbReference type="Proteomes" id="UP000015104">
    <property type="component" value="Unassembled WGS sequence"/>
</dbReference>
<evidence type="ECO:0000313" key="2">
    <source>
        <dbReference type="Proteomes" id="UP000015104"/>
    </source>
</evidence>
<reference evidence="1" key="2">
    <citation type="submission" date="2015-06" db="UniProtKB">
        <authorList>
            <consortium name="EnsemblMetazoa"/>
        </authorList>
    </citation>
    <scope>IDENTIFICATION</scope>
</reference>
<accession>T1KT90</accession>
<evidence type="ECO:0000313" key="1">
    <source>
        <dbReference type="EnsemblMetazoa" id="tetur20g02330.1"/>
    </source>
</evidence>
<dbReference type="EnsemblMetazoa" id="tetur20g02330.1">
    <property type="protein sequence ID" value="tetur20g02330.1"/>
    <property type="gene ID" value="tetur20g02330"/>
</dbReference>
<organism evidence="1 2">
    <name type="scientific">Tetranychus urticae</name>
    <name type="common">Two-spotted spider mite</name>
    <dbReference type="NCBI Taxonomy" id="32264"/>
    <lineage>
        <taxon>Eukaryota</taxon>
        <taxon>Metazoa</taxon>
        <taxon>Ecdysozoa</taxon>
        <taxon>Arthropoda</taxon>
        <taxon>Chelicerata</taxon>
        <taxon>Arachnida</taxon>
        <taxon>Acari</taxon>
        <taxon>Acariformes</taxon>
        <taxon>Trombidiformes</taxon>
        <taxon>Prostigmata</taxon>
        <taxon>Eleutherengona</taxon>
        <taxon>Raphignathae</taxon>
        <taxon>Tetranychoidea</taxon>
        <taxon>Tetranychidae</taxon>
        <taxon>Tetranychus</taxon>
    </lineage>
</organism>
<reference evidence="2" key="1">
    <citation type="submission" date="2011-08" db="EMBL/GenBank/DDBJ databases">
        <authorList>
            <person name="Rombauts S."/>
        </authorList>
    </citation>
    <scope>NUCLEOTIDE SEQUENCE</scope>
    <source>
        <strain evidence="2">London</strain>
    </source>
</reference>
<proteinExistence type="predicted"/>
<protein>
    <submittedName>
        <fullName evidence="1">Uncharacterized protein</fullName>
    </submittedName>
</protein>
<sequence>MTNMDNQLNDRWTQSVVKEIDYKDL</sequence>
<name>T1KT90_TETUR</name>
<dbReference type="AlphaFoldDB" id="T1KT90"/>
<keyword evidence="2" id="KW-1185">Reference proteome</keyword>